<dbReference type="Proteomes" id="UP000199397">
    <property type="component" value="Unassembled WGS sequence"/>
</dbReference>
<dbReference type="InterPro" id="IPR012908">
    <property type="entry name" value="PGAP1-ab_dom-like"/>
</dbReference>
<evidence type="ECO:0000259" key="2">
    <source>
        <dbReference type="Pfam" id="PF07819"/>
    </source>
</evidence>
<protein>
    <submittedName>
        <fullName evidence="3">PGAP1-like protein</fullName>
    </submittedName>
</protein>
<dbReference type="EMBL" id="FNQP01000007">
    <property type="protein sequence ID" value="SEA41829.1"/>
    <property type="molecule type" value="Genomic_DNA"/>
</dbReference>
<name>A0A1H4B154_9GAMM</name>
<dbReference type="STRING" id="525918.SAMN05660964_01557"/>
<keyword evidence="1" id="KW-0732">Signal</keyword>
<dbReference type="Gene3D" id="3.40.50.1820">
    <property type="entry name" value="alpha/beta hydrolase"/>
    <property type="match status" value="1"/>
</dbReference>
<feature type="domain" description="GPI inositol-deacylase PGAP1-like alpha/beta" evidence="2">
    <location>
        <begin position="100"/>
        <end position="151"/>
    </location>
</feature>
<dbReference type="OrthoDB" id="5760641at2"/>
<dbReference type="InterPro" id="IPR029058">
    <property type="entry name" value="AB_hydrolase_fold"/>
</dbReference>
<accession>A0A1H4B154</accession>
<reference evidence="3 4" key="1">
    <citation type="submission" date="2016-10" db="EMBL/GenBank/DDBJ databases">
        <authorList>
            <person name="de Groot N.N."/>
        </authorList>
    </citation>
    <scope>NUCLEOTIDE SEQUENCE [LARGE SCALE GENOMIC DNA]</scope>
    <source>
        <strain evidence="3 4">DSM 21228</strain>
    </source>
</reference>
<evidence type="ECO:0000313" key="4">
    <source>
        <dbReference type="Proteomes" id="UP000199397"/>
    </source>
</evidence>
<dbReference type="RefSeq" id="WP_093067085.1">
    <property type="nucleotide sequence ID" value="NZ_FNQP01000007.1"/>
</dbReference>
<dbReference type="AlphaFoldDB" id="A0A1H4B154"/>
<proteinExistence type="predicted"/>
<keyword evidence="4" id="KW-1185">Reference proteome</keyword>
<gene>
    <name evidence="3" type="ORF">SAMN05660964_01557</name>
</gene>
<dbReference type="SUPFAM" id="SSF53474">
    <property type="entry name" value="alpha/beta-Hydrolases"/>
    <property type="match status" value="1"/>
</dbReference>
<sequence length="268" mass="30239">MKIRHLIILAASLLLLPATLWAQTVVLVHGFQGNGMDWRKQGVTPVLQQYGWVDGGNVVMTPQGVYNLTPPGVKPERIFYTVELPPRAPIMLQTYWLNTYLQHLYEQRQEPLTLVGHSAGGLVARAWLVSANSVPVNALVTLATPHVGTPSADLASLATDTPMGFFTEMMGFGKWSGDADDLYDDMRVEKPGRFLYWLNHQRHPAIRYVSVVRDNQIRPDRFDFVVPNYSQDMNNTFALLGKSEYWTVQNSHFLGIRDGYVLARILAR</sequence>
<dbReference type="Pfam" id="PF07819">
    <property type="entry name" value="PGAP1"/>
    <property type="match status" value="1"/>
</dbReference>
<evidence type="ECO:0000313" key="3">
    <source>
        <dbReference type="EMBL" id="SEA41829.1"/>
    </source>
</evidence>
<dbReference type="GO" id="GO:0016788">
    <property type="term" value="F:hydrolase activity, acting on ester bonds"/>
    <property type="evidence" value="ECO:0007669"/>
    <property type="project" value="InterPro"/>
</dbReference>
<evidence type="ECO:0000256" key="1">
    <source>
        <dbReference type="SAM" id="SignalP"/>
    </source>
</evidence>
<feature type="signal peptide" evidence="1">
    <location>
        <begin position="1"/>
        <end position="22"/>
    </location>
</feature>
<feature type="chain" id="PRO_5011731053" evidence="1">
    <location>
        <begin position="23"/>
        <end position="268"/>
    </location>
</feature>
<organism evidence="3 4">
    <name type="scientific">Thiothrix caldifontis</name>
    <dbReference type="NCBI Taxonomy" id="525918"/>
    <lineage>
        <taxon>Bacteria</taxon>
        <taxon>Pseudomonadati</taxon>
        <taxon>Pseudomonadota</taxon>
        <taxon>Gammaproteobacteria</taxon>
        <taxon>Thiotrichales</taxon>
        <taxon>Thiotrichaceae</taxon>
        <taxon>Thiothrix</taxon>
    </lineage>
</organism>